<accession>A0A6J4LEI1</accession>
<keyword evidence="2" id="KW-0813">Transport</keyword>
<keyword evidence="3" id="KW-0732">Signal</keyword>
<dbReference type="InterPro" id="IPR006059">
    <property type="entry name" value="SBP"/>
</dbReference>
<dbReference type="Pfam" id="PF13416">
    <property type="entry name" value="SBP_bac_8"/>
    <property type="match status" value="1"/>
</dbReference>
<name>A0A6J4LEI1_9ACTN</name>
<dbReference type="CDD" id="cd13590">
    <property type="entry name" value="PBP2_PotD_PotF_like"/>
    <property type="match status" value="1"/>
</dbReference>
<reference evidence="5" key="1">
    <citation type="submission" date="2020-02" db="EMBL/GenBank/DDBJ databases">
        <authorList>
            <person name="Meier V. D."/>
        </authorList>
    </citation>
    <scope>NUCLEOTIDE SEQUENCE</scope>
    <source>
        <strain evidence="5">AVDCRST_MAG34</strain>
    </source>
</reference>
<evidence type="ECO:0000256" key="3">
    <source>
        <dbReference type="ARBA" id="ARBA00022729"/>
    </source>
</evidence>
<dbReference type="Gene3D" id="3.40.190.10">
    <property type="entry name" value="Periplasmic binding protein-like II"/>
    <property type="match status" value="2"/>
</dbReference>
<dbReference type="PANTHER" id="PTHR30222:SF17">
    <property type="entry name" value="SPERMIDINE_PUTRESCINE-BINDING PERIPLASMIC PROTEIN"/>
    <property type="match status" value="1"/>
</dbReference>
<dbReference type="InterPro" id="IPR006311">
    <property type="entry name" value="TAT_signal"/>
</dbReference>
<dbReference type="PRINTS" id="PR00909">
    <property type="entry name" value="SPERMDNBNDNG"/>
</dbReference>
<evidence type="ECO:0000256" key="4">
    <source>
        <dbReference type="ARBA" id="ARBA00022764"/>
    </source>
</evidence>
<dbReference type="GO" id="GO:0042597">
    <property type="term" value="C:periplasmic space"/>
    <property type="evidence" value="ECO:0007669"/>
    <property type="project" value="UniProtKB-SubCell"/>
</dbReference>
<dbReference type="PROSITE" id="PS51318">
    <property type="entry name" value="TAT"/>
    <property type="match status" value="1"/>
</dbReference>
<dbReference type="InterPro" id="IPR001188">
    <property type="entry name" value="Sperm_putr-bd"/>
</dbReference>
<organism evidence="5">
    <name type="scientific">uncultured Nocardioidaceae bacterium</name>
    <dbReference type="NCBI Taxonomy" id="253824"/>
    <lineage>
        <taxon>Bacteria</taxon>
        <taxon>Bacillati</taxon>
        <taxon>Actinomycetota</taxon>
        <taxon>Actinomycetes</taxon>
        <taxon>Propionibacteriales</taxon>
        <taxon>Nocardioidaceae</taxon>
        <taxon>environmental samples</taxon>
    </lineage>
</organism>
<dbReference type="SUPFAM" id="SSF53850">
    <property type="entry name" value="Periplasmic binding protein-like II"/>
    <property type="match status" value="1"/>
</dbReference>
<proteinExistence type="predicted"/>
<comment type="subcellular location">
    <subcellularLocation>
        <location evidence="1">Periplasm</location>
    </subcellularLocation>
</comment>
<protein>
    <submittedName>
        <fullName evidence="5">Putrescine ABC transporter putrescine-binding protein PotF</fullName>
    </submittedName>
</protein>
<sequence length="403" mass="44990">MPRIRRTRPVLPPGLVASELSRRSFMRSAAAAGGLGIGVPSLLSACGTEGTGQTAETCKSTDRSSSEKELVWSNWPEYIDVKGKQLPTLEDFEKESGIDVTYNTDVNDNNEFFAKVQNQLGDCQPVNRDIIVLTDWMAARMVKLGWLQKLDHANLPNVDQNLVQNLQGPDWDRKRDYSVPWQSGFTGIAYNKKYTKPVGSFEELMTRPDLKGRISLLKEMRDTMGFMLLLAGADPTDFSDNDWQKAIEQLESGVSSGQIRRFTGNDYVDDLNNGDIAACEAWSGDVIAMQYDNPDIEWVVPEEGLALWSDNMLVPNKAYHKTNAEALMNYYYEPETAARLAAWVNYVCPVQGAKEAMEKIDPSLVDAPLIFPDEAFLAKAFSFKSLDESTAKQYDTDFSQAIG</sequence>
<evidence type="ECO:0000256" key="2">
    <source>
        <dbReference type="ARBA" id="ARBA00022448"/>
    </source>
</evidence>
<keyword evidence="4" id="KW-0574">Periplasm</keyword>
<gene>
    <name evidence="5" type="ORF">AVDCRST_MAG34-469</name>
</gene>
<evidence type="ECO:0000313" key="5">
    <source>
        <dbReference type="EMBL" id="CAA9331055.1"/>
    </source>
</evidence>
<dbReference type="EMBL" id="CADCUI010000008">
    <property type="protein sequence ID" value="CAA9331055.1"/>
    <property type="molecule type" value="Genomic_DNA"/>
</dbReference>
<dbReference type="GO" id="GO:0019808">
    <property type="term" value="F:polyamine binding"/>
    <property type="evidence" value="ECO:0007669"/>
    <property type="project" value="InterPro"/>
</dbReference>
<dbReference type="PANTHER" id="PTHR30222">
    <property type="entry name" value="SPERMIDINE/PUTRESCINE-BINDING PERIPLASMIC PROTEIN"/>
    <property type="match status" value="1"/>
</dbReference>
<dbReference type="GO" id="GO:0015846">
    <property type="term" value="P:polyamine transport"/>
    <property type="evidence" value="ECO:0007669"/>
    <property type="project" value="InterPro"/>
</dbReference>
<evidence type="ECO:0000256" key="1">
    <source>
        <dbReference type="ARBA" id="ARBA00004418"/>
    </source>
</evidence>
<dbReference type="AlphaFoldDB" id="A0A6J4LEI1"/>